<comment type="caution">
    <text evidence="2">The sequence shown here is derived from an EMBL/GenBank/DDBJ whole genome shotgun (WGS) entry which is preliminary data.</text>
</comment>
<organism evidence="2 3">
    <name type="scientific">Corallincola platygyrae</name>
    <dbReference type="NCBI Taxonomy" id="1193278"/>
    <lineage>
        <taxon>Bacteria</taxon>
        <taxon>Pseudomonadati</taxon>
        <taxon>Pseudomonadota</taxon>
        <taxon>Gammaproteobacteria</taxon>
        <taxon>Alteromonadales</taxon>
        <taxon>Psychromonadaceae</taxon>
        <taxon>Corallincola</taxon>
    </lineage>
</organism>
<feature type="chain" id="PRO_5045536894" evidence="1">
    <location>
        <begin position="24"/>
        <end position="335"/>
    </location>
</feature>
<gene>
    <name evidence="2" type="ORF">ACFSJ3_17565</name>
</gene>
<evidence type="ECO:0000313" key="3">
    <source>
        <dbReference type="Proteomes" id="UP001597380"/>
    </source>
</evidence>
<dbReference type="RefSeq" id="WP_345342096.1">
    <property type="nucleotide sequence ID" value="NZ_BAABLI010000033.1"/>
</dbReference>
<proteinExistence type="predicted"/>
<accession>A0ABW4XRT5</accession>
<feature type="signal peptide" evidence="1">
    <location>
        <begin position="1"/>
        <end position="23"/>
    </location>
</feature>
<dbReference type="Pfam" id="PF07148">
    <property type="entry name" value="MalM"/>
    <property type="match status" value="1"/>
</dbReference>
<dbReference type="Proteomes" id="UP001597380">
    <property type="component" value="Unassembled WGS sequence"/>
</dbReference>
<evidence type="ECO:0000256" key="1">
    <source>
        <dbReference type="SAM" id="SignalP"/>
    </source>
</evidence>
<dbReference type="InterPro" id="IPR010794">
    <property type="entry name" value="MalM"/>
</dbReference>
<keyword evidence="3" id="KW-1185">Reference proteome</keyword>
<keyword evidence="1" id="KW-0732">Signal</keyword>
<reference evidence="3" key="1">
    <citation type="journal article" date="2019" name="Int. J. Syst. Evol. Microbiol.">
        <title>The Global Catalogue of Microorganisms (GCM) 10K type strain sequencing project: providing services to taxonomists for standard genome sequencing and annotation.</title>
        <authorList>
            <consortium name="The Broad Institute Genomics Platform"/>
            <consortium name="The Broad Institute Genome Sequencing Center for Infectious Disease"/>
            <person name="Wu L."/>
            <person name="Ma J."/>
        </authorList>
    </citation>
    <scope>NUCLEOTIDE SEQUENCE [LARGE SCALE GENOMIC DNA]</scope>
    <source>
        <strain evidence="3">CGMCC 1.10992</strain>
    </source>
</reference>
<name>A0ABW4XRT5_9GAMM</name>
<dbReference type="EMBL" id="JBHUHT010000029">
    <property type="protein sequence ID" value="MFD2097803.1"/>
    <property type="molecule type" value="Genomic_DNA"/>
</dbReference>
<evidence type="ECO:0000313" key="2">
    <source>
        <dbReference type="EMBL" id="MFD2097803.1"/>
    </source>
</evidence>
<protein>
    <submittedName>
        <fullName evidence="2">MalM family protein</fullName>
    </submittedName>
</protein>
<sequence length="335" mass="36724">MGILRSLAIGVLVISFSISSASADWLDWFSGKDDTEQPLADMEQAKWELFNGQPCCESLSQLRYETLKPGSRLRTTVDTSAQIFEFKTGKSFVKSYRLPSVVGAYSLSIRSDVYEETTLFSPNVIVLNANFSPTRVFTSKTFTYTPARMLDPDNVSLDIGFNGLPPESPGAEVYLLVFTTEADLNGFTQMKHQLRVFAESQGRADPAVADPIAKHSPIGKLSLSINSGHGSLATDDPVDQFFSNMFGGDSEVQEYVDVPHPDEVPDSSPTPGLTSNVASGNVSMLPETEDLYNQLIEKAVANNEIDKAMKLVEEAERAGSRSARKIFIESVKNLR</sequence>